<dbReference type="InterPro" id="IPR027417">
    <property type="entry name" value="P-loop_NTPase"/>
</dbReference>
<comment type="catalytic activity">
    <reaction evidence="6">
        <text>ATP + H2O = ADP + phosphate + H(+)</text>
        <dbReference type="Rhea" id="RHEA:13065"/>
        <dbReference type="ChEBI" id="CHEBI:15377"/>
        <dbReference type="ChEBI" id="CHEBI:15378"/>
        <dbReference type="ChEBI" id="CHEBI:30616"/>
        <dbReference type="ChEBI" id="CHEBI:43474"/>
        <dbReference type="ChEBI" id="CHEBI:456216"/>
        <dbReference type="EC" id="3.6.4.13"/>
    </reaction>
</comment>
<organism evidence="7 8">
    <name type="scientific">Seiridium unicorne</name>
    <dbReference type="NCBI Taxonomy" id="138068"/>
    <lineage>
        <taxon>Eukaryota</taxon>
        <taxon>Fungi</taxon>
        <taxon>Dikarya</taxon>
        <taxon>Ascomycota</taxon>
        <taxon>Pezizomycotina</taxon>
        <taxon>Sordariomycetes</taxon>
        <taxon>Xylariomycetidae</taxon>
        <taxon>Amphisphaeriales</taxon>
        <taxon>Sporocadaceae</taxon>
        <taxon>Seiridium</taxon>
    </lineage>
</organism>
<evidence type="ECO:0000256" key="3">
    <source>
        <dbReference type="ARBA" id="ARBA00022801"/>
    </source>
</evidence>
<protein>
    <recommendedName>
        <fullName evidence="1">RNA helicase</fullName>
        <ecNumber evidence="1">3.6.4.13</ecNumber>
    </recommendedName>
</protein>
<accession>A0ABR2VFI1</accession>
<evidence type="ECO:0000256" key="5">
    <source>
        <dbReference type="ARBA" id="ARBA00023187"/>
    </source>
</evidence>
<comment type="caution">
    <text evidence="7">The sequence shown here is derived from an EMBL/GenBank/DDBJ whole genome shotgun (WGS) entry which is preliminary data.</text>
</comment>
<keyword evidence="5" id="KW-0508">mRNA splicing</keyword>
<dbReference type="EC" id="3.6.4.13" evidence="1"/>
<proteinExistence type="predicted"/>
<dbReference type="Proteomes" id="UP001408356">
    <property type="component" value="Unassembled WGS sequence"/>
</dbReference>
<keyword evidence="8" id="KW-1185">Reference proteome</keyword>
<gene>
    <name evidence="7" type="ORF">SUNI508_12925</name>
</gene>
<evidence type="ECO:0000256" key="1">
    <source>
        <dbReference type="ARBA" id="ARBA00012552"/>
    </source>
</evidence>
<name>A0ABR2VFI1_9PEZI</name>
<keyword evidence="2" id="KW-0507">mRNA processing</keyword>
<evidence type="ECO:0000256" key="4">
    <source>
        <dbReference type="ARBA" id="ARBA00022806"/>
    </source>
</evidence>
<keyword evidence="4 7" id="KW-0347">Helicase</keyword>
<dbReference type="PANTHER" id="PTHR18934:SF109">
    <property type="entry name" value="ATP-DEPENDENT RNA HELICASE DHX15 HOMOLOG"/>
    <property type="match status" value="1"/>
</dbReference>
<evidence type="ECO:0000313" key="8">
    <source>
        <dbReference type="Proteomes" id="UP001408356"/>
    </source>
</evidence>
<reference evidence="7 8" key="1">
    <citation type="journal article" date="2024" name="J. Plant Pathol.">
        <title>Sequence and assembly of the genome of Seiridium unicorne, isolate CBS 538.82, causal agent of cypress canker disease.</title>
        <authorList>
            <person name="Scali E."/>
            <person name="Rocca G.D."/>
            <person name="Danti R."/>
            <person name="Garbelotto M."/>
            <person name="Barberini S."/>
            <person name="Baroncelli R."/>
            <person name="Emiliani G."/>
        </authorList>
    </citation>
    <scope>NUCLEOTIDE SEQUENCE [LARGE SCALE GENOMIC DNA]</scope>
    <source>
        <strain evidence="7 8">BM-138-508</strain>
    </source>
</reference>
<sequence>MSALGDAASFCNYFGSAPLLRLEGRRYQVEDHYLVGHTSFNDRPGQSEDLQRWAIPTYLDCAIRTMLFIHENMGAGDIVLFLTGEEEIEEAVDTLSKESTSFEFILLYASLT</sequence>
<keyword evidence="4 7" id="KW-0547">Nucleotide-binding</keyword>
<dbReference type="Gene3D" id="3.40.50.300">
    <property type="entry name" value="P-loop containing nucleotide triphosphate hydrolases"/>
    <property type="match status" value="1"/>
</dbReference>
<dbReference type="EMBL" id="JARVKF010000014">
    <property type="protein sequence ID" value="KAK9425541.1"/>
    <property type="molecule type" value="Genomic_DNA"/>
</dbReference>
<evidence type="ECO:0000256" key="2">
    <source>
        <dbReference type="ARBA" id="ARBA00022664"/>
    </source>
</evidence>
<keyword evidence="4 7" id="KW-0067">ATP-binding</keyword>
<dbReference type="GO" id="GO:0004386">
    <property type="term" value="F:helicase activity"/>
    <property type="evidence" value="ECO:0007669"/>
    <property type="project" value="UniProtKB-KW"/>
</dbReference>
<dbReference type="PANTHER" id="PTHR18934">
    <property type="entry name" value="ATP-DEPENDENT RNA HELICASE"/>
    <property type="match status" value="1"/>
</dbReference>
<evidence type="ECO:0000313" key="7">
    <source>
        <dbReference type="EMBL" id="KAK9425541.1"/>
    </source>
</evidence>
<evidence type="ECO:0000256" key="6">
    <source>
        <dbReference type="ARBA" id="ARBA00047984"/>
    </source>
</evidence>
<keyword evidence="3" id="KW-0378">Hydrolase</keyword>